<dbReference type="EMBL" id="BK015483">
    <property type="protein sequence ID" value="DAE09135.1"/>
    <property type="molecule type" value="Genomic_DNA"/>
</dbReference>
<name>A0A8S5PPP6_9CAUD</name>
<reference evidence="1" key="1">
    <citation type="journal article" date="2021" name="Proc. Natl. Acad. Sci. U.S.A.">
        <title>A Catalog of Tens of Thousands of Viruses from Human Metagenomes Reveals Hidden Associations with Chronic Diseases.</title>
        <authorList>
            <person name="Tisza M.J."/>
            <person name="Buck C.B."/>
        </authorList>
    </citation>
    <scope>NUCLEOTIDE SEQUENCE</scope>
    <source>
        <strain evidence="1">CtZro7</strain>
    </source>
</reference>
<protein>
    <submittedName>
        <fullName evidence="1">Putative regulatory protein transcriptional regulator family, HTH-Motif</fullName>
    </submittedName>
</protein>
<accession>A0A8S5PPP6</accession>
<sequence>MARKKDYSKERMALYDKFVEVFNETDGEMPGDEILSAIADFAGVTVAYVSRLAGLDQEKVLFAFFDLLVGAAQKAKEECGEEKGS</sequence>
<organism evidence="1">
    <name type="scientific">Siphoviridae sp. ctZro7</name>
    <dbReference type="NCBI Taxonomy" id="2825561"/>
    <lineage>
        <taxon>Viruses</taxon>
        <taxon>Duplodnaviria</taxon>
        <taxon>Heunggongvirae</taxon>
        <taxon>Uroviricota</taxon>
        <taxon>Caudoviricetes</taxon>
    </lineage>
</organism>
<evidence type="ECO:0000313" key="1">
    <source>
        <dbReference type="EMBL" id="DAE09135.1"/>
    </source>
</evidence>
<proteinExistence type="predicted"/>